<dbReference type="InterPro" id="IPR036526">
    <property type="entry name" value="C-N_Hydrolase_sf"/>
</dbReference>
<feature type="compositionally biased region" description="Basic and acidic residues" evidence="1">
    <location>
        <begin position="323"/>
        <end position="333"/>
    </location>
</feature>
<dbReference type="GO" id="GO:0008418">
    <property type="term" value="F:protein-N-terminal asparagine amidohydrolase activity"/>
    <property type="evidence" value="ECO:0007669"/>
    <property type="project" value="InterPro"/>
</dbReference>
<dbReference type="PANTHER" id="PTHR11750">
    <property type="entry name" value="PROTEIN N-TERMINAL AMIDASE"/>
    <property type="match status" value="1"/>
</dbReference>
<keyword evidence="3" id="KW-0378">Hydrolase</keyword>
<feature type="compositionally biased region" description="Low complexity" evidence="1">
    <location>
        <begin position="341"/>
        <end position="366"/>
    </location>
</feature>
<dbReference type="PANTHER" id="PTHR11750:SF26">
    <property type="entry name" value="PROTEIN N-TERMINAL AMIDASE"/>
    <property type="match status" value="1"/>
</dbReference>
<protein>
    <submittedName>
        <fullName evidence="3">Carbon-nitrogen hydrolase</fullName>
    </submittedName>
</protein>
<name>A0AA40CWC0_9PEZI</name>
<dbReference type="Gene3D" id="3.60.110.10">
    <property type="entry name" value="Carbon-nitrogen hydrolase"/>
    <property type="match status" value="1"/>
</dbReference>
<dbReference type="InterPro" id="IPR039703">
    <property type="entry name" value="Nta1"/>
</dbReference>
<dbReference type="AlphaFoldDB" id="A0AA40CWC0"/>
<dbReference type="EMBL" id="JAULSV010000002">
    <property type="protein sequence ID" value="KAK0651593.1"/>
    <property type="molecule type" value="Genomic_DNA"/>
</dbReference>
<comment type="caution">
    <text evidence="3">The sequence shown here is derived from an EMBL/GenBank/DDBJ whole genome shotgun (WGS) entry which is preliminary data.</text>
</comment>
<dbReference type="PROSITE" id="PS50263">
    <property type="entry name" value="CN_HYDROLASE"/>
    <property type="match status" value="1"/>
</dbReference>
<keyword evidence="4" id="KW-1185">Reference proteome</keyword>
<evidence type="ECO:0000256" key="1">
    <source>
        <dbReference type="SAM" id="MobiDB-lite"/>
    </source>
</evidence>
<proteinExistence type="predicted"/>
<accession>A0AA40CWC0</accession>
<feature type="region of interest" description="Disordered" evidence="1">
    <location>
        <begin position="402"/>
        <end position="429"/>
    </location>
</feature>
<dbReference type="SUPFAM" id="SSF56317">
    <property type="entry name" value="Carbon-nitrogen hydrolase"/>
    <property type="match status" value="1"/>
</dbReference>
<reference evidence="3" key="1">
    <citation type="submission" date="2023-06" db="EMBL/GenBank/DDBJ databases">
        <title>Genome-scale phylogeny and comparative genomics of the fungal order Sordariales.</title>
        <authorList>
            <consortium name="Lawrence Berkeley National Laboratory"/>
            <person name="Hensen N."/>
            <person name="Bonometti L."/>
            <person name="Westerberg I."/>
            <person name="Brannstrom I.O."/>
            <person name="Guillou S."/>
            <person name="Cros-Aarteil S."/>
            <person name="Calhoun S."/>
            <person name="Haridas S."/>
            <person name="Kuo A."/>
            <person name="Mondo S."/>
            <person name="Pangilinan J."/>
            <person name="Riley R."/>
            <person name="Labutti K."/>
            <person name="Andreopoulos B."/>
            <person name="Lipzen A."/>
            <person name="Chen C."/>
            <person name="Yanf M."/>
            <person name="Daum C."/>
            <person name="Ng V."/>
            <person name="Clum A."/>
            <person name="Steindorff A."/>
            <person name="Ohm R."/>
            <person name="Martin F."/>
            <person name="Silar P."/>
            <person name="Natvig D."/>
            <person name="Lalanne C."/>
            <person name="Gautier V."/>
            <person name="Ament-Velasquez S.L."/>
            <person name="Kruys A."/>
            <person name="Hutchinson M.I."/>
            <person name="Powell A.J."/>
            <person name="Barry K."/>
            <person name="Miller A.N."/>
            <person name="Grigoriev I.V."/>
            <person name="Debuchy R."/>
            <person name="Gladieux P."/>
            <person name="Thoren M.H."/>
            <person name="Johannesson H."/>
        </authorList>
    </citation>
    <scope>NUCLEOTIDE SEQUENCE</scope>
    <source>
        <strain evidence="3">SMH2532-1</strain>
    </source>
</reference>
<feature type="domain" description="CN hydrolase" evidence="2">
    <location>
        <begin position="1"/>
        <end position="285"/>
    </location>
</feature>
<dbReference type="Pfam" id="PF00795">
    <property type="entry name" value="CN_hydrolase"/>
    <property type="match status" value="1"/>
</dbReference>
<dbReference type="GO" id="GO:0070773">
    <property type="term" value="F:protein-N-terminal glutamine amidohydrolase activity"/>
    <property type="evidence" value="ECO:0007669"/>
    <property type="project" value="InterPro"/>
</dbReference>
<dbReference type="Proteomes" id="UP001174936">
    <property type="component" value="Unassembled WGS sequence"/>
</dbReference>
<feature type="region of interest" description="Disordered" evidence="1">
    <location>
        <begin position="314"/>
        <end position="371"/>
    </location>
</feature>
<feature type="compositionally biased region" description="Low complexity" evidence="1">
    <location>
        <begin position="415"/>
        <end position="428"/>
    </location>
</feature>
<dbReference type="CDD" id="cd07566">
    <property type="entry name" value="ScNTA1_like"/>
    <property type="match status" value="1"/>
</dbReference>
<sequence>MRIGCIQFAPQVGDVPNNLNRADACLSRADPLELDNLDLLVLPEMAFSGYNFKSLDHIMPYLEPSGSGISALWARTTALKYDCIVAVGYPEKVDSSRQRRFSAPRYYNSLIMVNGDGETLVNYRKSFLYYTDATWASEGDGFFGANIDGLGQVAMGICMDINPCRFEAPWTKYEFGFHILEVKANLVILSMAWLTQEDSSTFTPFTQEPDMETISYWVQRLEPVVRKEQKEEIIVVFCNRCGIEDDVVYAGTSAVVGIKNGEVSVYGLLGRGVKELLIVNTDHPPFAKLVSREKAPEPEVEPLAPPSVVPVPPSIVSPTRVSPTKERLSRLPEADEPVDDSIATAISSSSSTSGSHMSHGTTAGSSPPMTQIASPWPVIGIASQSPHADGDYGTGSDIYGELPSNYGRFPQHGPSGTSDATTSSTATSVRPKLAISTGSVSPPAISTKGPPAFRDLCTPPMTAFDEAPMTAIDDIPMSGFPKRTDLARSRFQADPNHTHLPFSSRADK</sequence>
<organism evidence="3 4">
    <name type="scientific">Cercophora newfieldiana</name>
    <dbReference type="NCBI Taxonomy" id="92897"/>
    <lineage>
        <taxon>Eukaryota</taxon>
        <taxon>Fungi</taxon>
        <taxon>Dikarya</taxon>
        <taxon>Ascomycota</taxon>
        <taxon>Pezizomycotina</taxon>
        <taxon>Sordariomycetes</taxon>
        <taxon>Sordariomycetidae</taxon>
        <taxon>Sordariales</taxon>
        <taxon>Lasiosphaeriaceae</taxon>
        <taxon>Cercophora</taxon>
    </lineage>
</organism>
<dbReference type="InterPro" id="IPR003010">
    <property type="entry name" value="C-N_Hydrolase"/>
</dbReference>
<dbReference type="GO" id="GO:0030163">
    <property type="term" value="P:protein catabolic process"/>
    <property type="evidence" value="ECO:0007669"/>
    <property type="project" value="TreeGrafter"/>
</dbReference>
<evidence type="ECO:0000259" key="2">
    <source>
        <dbReference type="PROSITE" id="PS50263"/>
    </source>
</evidence>
<evidence type="ECO:0000313" key="3">
    <source>
        <dbReference type="EMBL" id="KAK0651593.1"/>
    </source>
</evidence>
<evidence type="ECO:0000313" key="4">
    <source>
        <dbReference type="Proteomes" id="UP001174936"/>
    </source>
</evidence>
<gene>
    <name evidence="3" type="ORF">B0T16DRAFT_454043</name>
</gene>